<keyword evidence="2" id="KW-1185">Reference proteome</keyword>
<evidence type="ECO:0000313" key="2">
    <source>
        <dbReference type="Proteomes" id="UP000646484"/>
    </source>
</evidence>
<sequence length="493" mass="56918">MMKKNVGFLLWILLSIFITSCTKTYREADAEKEEEIVPPGETYTPEQMHNLNVVYYVPSDILEIENWHYRLSGMTLHIQNYFHENFMRYRVNKKFGLEVNEANPEFIRIHYIKSNRRQAEMQEKNASEMAQEVLDYFKQNPEAKQSDHYLVWMPKYEGAFIKHFYPSDKEGFAFCGVDYTRWNPNYLKSSRAMAAFLTDLGLVLKTFAHSCFAVNGNVGSDADFMSIMGANKRERSTAKSQPIYNYKHYAGTGGSSSSFIAGTPGKIRVPIWDVRYLSGTQLFNEKYSYEPFEVVIEDFKVKSWAGANFVVENDTARAEVNFVVPQDTLRITCKFRTEPADVELAGVTLFDDPWLTYDVTGKRDSKMDEDEMEDTGFDAYGMYMDAVSFTKEGDCHVVEFVYPMVNHLNMLLTETSVSTETHELRLRFIGKNGMAYPHAPRSIKGVKEMRYKYKVTGVRAQTKPVEVPYYQKHDIAEKDFYGGTWGEIVEGME</sequence>
<dbReference type="EMBL" id="JACOOH010000001">
    <property type="protein sequence ID" value="MBC5620101.1"/>
    <property type="molecule type" value="Genomic_DNA"/>
</dbReference>
<accession>A0ABR7CWP8</accession>
<gene>
    <name evidence="1" type="ORF">H8S64_03205</name>
</gene>
<organism evidence="1 2">
    <name type="scientific">Butyricimonas hominis</name>
    <dbReference type="NCBI Taxonomy" id="2763032"/>
    <lineage>
        <taxon>Bacteria</taxon>
        <taxon>Pseudomonadati</taxon>
        <taxon>Bacteroidota</taxon>
        <taxon>Bacteroidia</taxon>
        <taxon>Bacteroidales</taxon>
        <taxon>Odoribacteraceae</taxon>
        <taxon>Butyricimonas</taxon>
    </lineage>
</organism>
<reference evidence="1 2" key="1">
    <citation type="submission" date="2020-08" db="EMBL/GenBank/DDBJ databases">
        <title>Genome public.</title>
        <authorList>
            <person name="Liu C."/>
            <person name="Sun Q."/>
        </authorList>
    </citation>
    <scope>NUCLEOTIDE SEQUENCE [LARGE SCALE GENOMIC DNA]</scope>
    <source>
        <strain evidence="1 2">NSJ-56</strain>
    </source>
</reference>
<comment type="caution">
    <text evidence="1">The sequence shown here is derived from an EMBL/GenBank/DDBJ whole genome shotgun (WGS) entry which is preliminary data.</text>
</comment>
<evidence type="ECO:0000313" key="1">
    <source>
        <dbReference type="EMBL" id="MBC5620101.1"/>
    </source>
</evidence>
<name>A0ABR7CWP8_9BACT</name>
<evidence type="ECO:0008006" key="3">
    <source>
        <dbReference type="Google" id="ProtNLM"/>
    </source>
</evidence>
<proteinExistence type="predicted"/>
<dbReference type="Proteomes" id="UP000646484">
    <property type="component" value="Unassembled WGS sequence"/>
</dbReference>
<dbReference type="PROSITE" id="PS51257">
    <property type="entry name" value="PROKAR_LIPOPROTEIN"/>
    <property type="match status" value="1"/>
</dbReference>
<protein>
    <recommendedName>
        <fullName evidence="3">Lipoprotein</fullName>
    </recommendedName>
</protein>